<name>A0A067TX98_GALM3</name>
<dbReference type="AlphaFoldDB" id="A0A067TX98"/>
<sequence>MLALHRARLRPPTLKATWPPPRRANPADRRFFVQSVCNGFLDLALALPIPPSFPTYSTTIIVVTIVSRLVLLPISIWVRFSDINSSSNT</sequence>
<dbReference type="HOGENOM" id="CLU_2454873_0_0_1"/>
<dbReference type="Proteomes" id="UP000027222">
    <property type="component" value="Unassembled WGS sequence"/>
</dbReference>
<evidence type="ECO:0000313" key="2">
    <source>
        <dbReference type="EMBL" id="KDR83653.1"/>
    </source>
</evidence>
<protein>
    <submittedName>
        <fullName evidence="2">Uncharacterized protein</fullName>
    </submittedName>
</protein>
<reference evidence="3" key="1">
    <citation type="journal article" date="2014" name="Proc. Natl. Acad. Sci. U.S.A.">
        <title>Extensive sampling of basidiomycete genomes demonstrates inadequacy of the white-rot/brown-rot paradigm for wood decay fungi.</title>
        <authorList>
            <person name="Riley R."/>
            <person name="Salamov A.A."/>
            <person name="Brown D.W."/>
            <person name="Nagy L.G."/>
            <person name="Floudas D."/>
            <person name="Held B.W."/>
            <person name="Levasseur A."/>
            <person name="Lombard V."/>
            <person name="Morin E."/>
            <person name="Otillar R."/>
            <person name="Lindquist E.A."/>
            <person name="Sun H."/>
            <person name="LaButti K.M."/>
            <person name="Schmutz J."/>
            <person name="Jabbour D."/>
            <person name="Luo H."/>
            <person name="Baker S.E."/>
            <person name="Pisabarro A.G."/>
            <person name="Walton J.D."/>
            <person name="Blanchette R.A."/>
            <person name="Henrissat B."/>
            <person name="Martin F."/>
            <person name="Cullen D."/>
            <person name="Hibbett D.S."/>
            <person name="Grigoriev I.V."/>
        </authorList>
    </citation>
    <scope>NUCLEOTIDE SEQUENCE [LARGE SCALE GENOMIC DNA]</scope>
    <source>
        <strain evidence="3">CBS 339.88</strain>
    </source>
</reference>
<proteinExistence type="predicted"/>
<feature type="transmembrane region" description="Helical" evidence="1">
    <location>
        <begin position="31"/>
        <end position="49"/>
    </location>
</feature>
<keyword evidence="1" id="KW-0472">Membrane</keyword>
<keyword evidence="1" id="KW-1133">Transmembrane helix</keyword>
<keyword evidence="3" id="KW-1185">Reference proteome</keyword>
<feature type="transmembrane region" description="Helical" evidence="1">
    <location>
        <begin position="55"/>
        <end position="78"/>
    </location>
</feature>
<organism evidence="2 3">
    <name type="scientific">Galerina marginata (strain CBS 339.88)</name>
    <dbReference type="NCBI Taxonomy" id="685588"/>
    <lineage>
        <taxon>Eukaryota</taxon>
        <taxon>Fungi</taxon>
        <taxon>Dikarya</taxon>
        <taxon>Basidiomycota</taxon>
        <taxon>Agaricomycotina</taxon>
        <taxon>Agaricomycetes</taxon>
        <taxon>Agaricomycetidae</taxon>
        <taxon>Agaricales</taxon>
        <taxon>Agaricineae</taxon>
        <taxon>Strophariaceae</taxon>
        <taxon>Galerina</taxon>
    </lineage>
</organism>
<accession>A0A067TX98</accession>
<evidence type="ECO:0000313" key="3">
    <source>
        <dbReference type="Proteomes" id="UP000027222"/>
    </source>
</evidence>
<evidence type="ECO:0000256" key="1">
    <source>
        <dbReference type="SAM" id="Phobius"/>
    </source>
</evidence>
<keyword evidence="1" id="KW-0812">Transmembrane</keyword>
<dbReference type="STRING" id="685588.A0A067TX98"/>
<gene>
    <name evidence="2" type="ORF">GALMADRAFT_235971</name>
</gene>
<dbReference type="EMBL" id="KL142368">
    <property type="protein sequence ID" value="KDR83653.1"/>
    <property type="molecule type" value="Genomic_DNA"/>
</dbReference>